<dbReference type="PANTHER" id="PTHR43776">
    <property type="entry name" value="TRANSPORT ATP-BINDING PROTEIN"/>
    <property type="match status" value="1"/>
</dbReference>
<evidence type="ECO:0000256" key="6">
    <source>
        <dbReference type="ARBA" id="ARBA00022741"/>
    </source>
</evidence>
<dbReference type="Pfam" id="PF08352">
    <property type="entry name" value="oligo_HPY"/>
    <property type="match status" value="1"/>
</dbReference>
<feature type="domain" description="ABC transporter" evidence="12">
    <location>
        <begin position="637"/>
        <end position="888"/>
    </location>
</feature>
<dbReference type="SUPFAM" id="SSF161098">
    <property type="entry name" value="MetI-like"/>
    <property type="match status" value="1"/>
</dbReference>
<dbReference type="SMART" id="SM00382">
    <property type="entry name" value="AAA"/>
    <property type="match status" value="2"/>
</dbReference>
<proteinExistence type="inferred from homology"/>
<evidence type="ECO:0000256" key="8">
    <source>
        <dbReference type="ARBA" id="ARBA00022989"/>
    </source>
</evidence>
<dbReference type="FunFam" id="1.10.3720.10:FF:000005">
    <property type="entry name" value="Microcin C ABC transporter permease"/>
    <property type="match status" value="1"/>
</dbReference>
<dbReference type="eggNOG" id="COG4239">
    <property type="taxonomic scope" value="Bacteria"/>
</dbReference>
<evidence type="ECO:0000259" key="13">
    <source>
        <dbReference type="PROSITE" id="PS50928"/>
    </source>
</evidence>
<feature type="region of interest" description="Disordered" evidence="11">
    <location>
        <begin position="339"/>
        <end position="361"/>
    </location>
</feature>
<evidence type="ECO:0000256" key="11">
    <source>
        <dbReference type="SAM" id="MobiDB-lite"/>
    </source>
</evidence>
<dbReference type="InterPro" id="IPR017871">
    <property type="entry name" value="ABC_transporter-like_CS"/>
</dbReference>
<dbReference type="InterPro" id="IPR003439">
    <property type="entry name" value="ABC_transporter-like_ATP-bd"/>
</dbReference>
<dbReference type="InterPro" id="IPR000515">
    <property type="entry name" value="MetI-like"/>
</dbReference>
<dbReference type="HOGENOM" id="CLU_000604_86_1_6"/>
<evidence type="ECO:0000256" key="3">
    <source>
        <dbReference type="ARBA" id="ARBA00022475"/>
    </source>
</evidence>
<dbReference type="GO" id="GO:0005524">
    <property type="term" value="F:ATP binding"/>
    <property type="evidence" value="ECO:0007669"/>
    <property type="project" value="UniProtKB-KW"/>
</dbReference>
<dbReference type="InterPro" id="IPR050319">
    <property type="entry name" value="ABC_transp_ATP-bind"/>
</dbReference>
<dbReference type="InterPro" id="IPR035906">
    <property type="entry name" value="MetI-like_sf"/>
</dbReference>
<evidence type="ECO:0000259" key="12">
    <source>
        <dbReference type="PROSITE" id="PS50893"/>
    </source>
</evidence>
<dbReference type="NCBIfam" id="NF007739">
    <property type="entry name" value="PRK10419.1"/>
    <property type="match status" value="2"/>
</dbReference>
<gene>
    <name evidence="14" type="ORF">BegalDRAFT_1815</name>
</gene>
<dbReference type="CDD" id="cd03257">
    <property type="entry name" value="ABC_NikE_OppD_transporters"/>
    <property type="match status" value="2"/>
</dbReference>
<feature type="domain" description="ABC transmembrane type-1" evidence="13">
    <location>
        <begin position="142"/>
        <end position="334"/>
    </location>
</feature>
<dbReference type="InterPro" id="IPR027417">
    <property type="entry name" value="P-loop_NTPase"/>
</dbReference>
<organism evidence="14 15">
    <name type="scientific">Beggiatoa alba B18LD</name>
    <dbReference type="NCBI Taxonomy" id="395493"/>
    <lineage>
        <taxon>Bacteria</taxon>
        <taxon>Pseudomonadati</taxon>
        <taxon>Pseudomonadota</taxon>
        <taxon>Gammaproteobacteria</taxon>
        <taxon>Thiotrichales</taxon>
        <taxon>Thiotrichaceae</taxon>
        <taxon>Beggiatoa</taxon>
    </lineage>
</organism>
<keyword evidence="15" id="KW-1185">Reference proteome</keyword>
<dbReference type="InterPro" id="IPR003593">
    <property type="entry name" value="AAA+_ATPase"/>
</dbReference>
<dbReference type="PROSITE" id="PS50928">
    <property type="entry name" value="ABC_TM1"/>
    <property type="match status" value="1"/>
</dbReference>
<evidence type="ECO:0000256" key="10">
    <source>
        <dbReference type="RuleBase" id="RU363032"/>
    </source>
</evidence>
<reference evidence="14 15" key="1">
    <citation type="submission" date="2011-11" db="EMBL/GenBank/DDBJ databases">
        <title>Improved High-Quality Draft sequence of Beggiatoa alba B18lD.</title>
        <authorList>
            <consortium name="US DOE Joint Genome Institute"/>
            <person name="Lucas S."/>
            <person name="Han J."/>
            <person name="Lapidus A."/>
            <person name="Cheng J.-F."/>
            <person name="Goodwin L."/>
            <person name="Pitluck S."/>
            <person name="Peters L."/>
            <person name="Mikhailova N."/>
            <person name="Held B."/>
            <person name="Detter J.C."/>
            <person name="Han C."/>
            <person name="Tapia R."/>
            <person name="Land M."/>
            <person name="Hauser L."/>
            <person name="Kyrpides N."/>
            <person name="Ivanova N."/>
            <person name="Pagani I."/>
            <person name="Samuel K."/>
            <person name="Teske A."/>
            <person name="Mueller J."/>
            <person name="Woyke T."/>
        </authorList>
    </citation>
    <scope>NUCLEOTIDE SEQUENCE [LARGE SCALE GENOMIC DNA]</scope>
    <source>
        <strain evidence="14 15">B18LD</strain>
    </source>
</reference>
<accession>I3CGE6</accession>
<evidence type="ECO:0000256" key="9">
    <source>
        <dbReference type="ARBA" id="ARBA00023136"/>
    </source>
</evidence>
<dbReference type="NCBIfam" id="NF011596">
    <property type="entry name" value="PRK15021.1"/>
    <property type="match status" value="1"/>
</dbReference>
<keyword evidence="7" id="KW-0067">ATP-binding</keyword>
<comment type="subcellular location">
    <subcellularLocation>
        <location evidence="1">Cell inner membrane</location>
        <topology evidence="1">Multi-pass membrane protein</topology>
    </subcellularLocation>
    <subcellularLocation>
        <location evidence="10">Cell membrane</location>
        <topology evidence="10">Multi-pass membrane protein</topology>
    </subcellularLocation>
</comment>
<dbReference type="Gene3D" id="1.10.3720.10">
    <property type="entry name" value="MetI-like"/>
    <property type="match status" value="1"/>
</dbReference>
<keyword evidence="8 10" id="KW-1133">Transmembrane helix</keyword>
<dbReference type="InterPro" id="IPR013563">
    <property type="entry name" value="Oligopep_ABC_C"/>
</dbReference>
<dbReference type="Pfam" id="PF00005">
    <property type="entry name" value="ABC_tran"/>
    <property type="match status" value="2"/>
</dbReference>
<keyword evidence="6" id="KW-0547">Nucleotide-binding</keyword>
<feature type="transmembrane region" description="Helical" evidence="10">
    <location>
        <begin position="308"/>
        <end position="330"/>
    </location>
</feature>
<dbReference type="eggNOG" id="COG4172">
    <property type="taxonomic scope" value="Bacteria"/>
</dbReference>
<dbReference type="NCBIfam" id="NF008453">
    <property type="entry name" value="PRK11308.1"/>
    <property type="match status" value="2"/>
</dbReference>
<dbReference type="GO" id="GO:0015833">
    <property type="term" value="P:peptide transport"/>
    <property type="evidence" value="ECO:0007669"/>
    <property type="project" value="InterPro"/>
</dbReference>
<feature type="domain" description="ABC transporter" evidence="12">
    <location>
        <begin position="369"/>
        <end position="618"/>
    </location>
</feature>
<dbReference type="Gene3D" id="3.40.50.300">
    <property type="entry name" value="P-loop containing nucleotide triphosphate hydrolases"/>
    <property type="match status" value="2"/>
</dbReference>
<evidence type="ECO:0000313" key="14">
    <source>
        <dbReference type="EMBL" id="EIJ42689.1"/>
    </source>
</evidence>
<comment type="similarity">
    <text evidence="10">Belongs to the binding-protein-dependent transport system permease family.</text>
</comment>
<dbReference type="FunFam" id="3.40.50.300:FF:000016">
    <property type="entry name" value="Oligopeptide ABC transporter ATP-binding component"/>
    <property type="match status" value="2"/>
</dbReference>
<protein>
    <submittedName>
        <fullName evidence="14">ABC-type uncharacterized transport system, duplicated ATPase component</fullName>
    </submittedName>
</protein>
<dbReference type="AlphaFoldDB" id="I3CGE6"/>
<evidence type="ECO:0000256" key="4">
    <source>
        <dbReference type="ARBA" id="ARBA00022519"/>
    </source>
</evidence>
<dbReference type="GO" id="GO:0016887">
    <property type="term" value="F:ATP hydrolysis activity"/>
    <property type="evidence" value="ECO:0007669"/>
    <property type="project" value="InterPro"/>
</dbReference>
<feature type="transmembrane region" description="Helical" evidence="10">
    <location>
        <begin position="146"/>
        <end position="170"/>
    </location>
</feature>
<name>I3CGE6_9GAMM</name>
<dbReference type="GO" id="GO:0005886">
    <property type="term" value="C:plasma membrane"/>
    <property type="evidence" value="ECO:0007669"/>
    <property type="project" value="UniProtKB-SubCell"/>
</dbReference>
<evidence type="ECO:0000256" key="2">
    <source>
        <dbReference type="ARBA" id="ARBA00022448"/>
    </source>
</evidence>
<keyword evidence="2 10" id="KW-0813">Transport</keyword>
<keyword evidence="9 10" id="KW-0472">Membrane</keyword>
<dbReference type="SUPFAM" id="SSF52540">
    <property type="entry name" value="P-loop containing nucleoside triphosphate hydrolases"/>
    <property type="match status" value="2"/>
</dbReference>
<evidence type="ECO:0000256" key="7">
    <source>
        <dbReference type="ARBA" id="ARBA00022840"/>
    </source>
</evidence>
<dbReference type="EMBL" id="JH600070">
    <property type="protein sequence ID" value="EIJ42689.1"/>
    <property type="molecule type" value="Genomic_DNA"/>
</dbReference>
<sequence length="897" mass="100056">MTLIKLSPLNQRRLRLFLANRRGVWSLWLFLFLFFVTLFAEIIANDKPLLIYYQHEFYFPLIHNYTEQDFGGDLLIPANYRDPEVQALINRHGWIINPIIPYSYSTINYNLPTPSPSPPSAENWLGTDDQGRDVLARLIYGFRISVLFGLILTVLSSLIGIAAGAIQGFFGGWIDLLSQRFIEIWSSMPTLYVLIILANVITPSFWWLLLMMLLFSWMSLVGVVRAEFLRARNFDYIRAAKALGVSNLTIMLRHTLPNAMVATLTMLPFIMSGSVTTLTALDFLGLGLPVGSPSLGELLLQGRDNLQAPWLGITVFMVLAVMLSLLVFIGEAVRDAFDPRKNTNPIPRRKPSKTTVQTQSTPTTDLLAVNHLSVAFHQGQEPHLAVKGVSFQLNKGETLAIVGESGSGKSVTALSILQLLPYPLASHPTGSIQFRQQELLGASPAVLRDIRGNRISIIFQEPMTSLNPLHTIRQQIGEVLFLHKNMSVAQANARIIELLTLVGLPDVEKRLNAYPHQLSGGQRQRVMIAMALANEPDILIADEPTTALDVTIQAQILQLLKQLQQRLQMAMLFITHDLSIVQKFADRVCVMQNGELVETAETATFFQQPQHPYSQRLLNAKPSGKAIHVAPDAPEILRAENIKVWFPLKQGLLQRVTDYVKAVDDVSFSIKVGQTLGIVGESGSGKTTLGLALLRLEHCQGGIYFQGQALQYMPFSTTLRALRRTMQIVFQDPFSSLSPRLSIGQIVGEGLEIHKIGKDAKEREQLIIQALQEVGLDPDTRHRYPHEFSGGQRQRIAIARAMVLKPKLLILDEPTSALDRSVQAQLIDLLRDLQARYQLTYIFISHDLAVIRALSDEIIVMKQGKVVEQGATSLIFTQPQQAYTKTLIAAAFNLEAI</sequence>
<feature type="transmembrane region" description="Helical" evidence="10">
    <location>
        <begin position="261"/>
        <end position="288"/>
    </location>
</feature>
<keyword evidence="4" id="KW-0997">Cell inner membrane</keyword>
<evidence type="ECO:0000256" key="1">
    <source>
        <dbReference type="ARBA" id="ARBA00004429"/>
    </source>
</evidence>
<feature type="transmembrane region" description="Helical" evidence="10">
    <location>
        <begin position="25"/>
        <end position="44"/>
    </location>
</feature>
<dbReference type="CDD" id="cd06261">
    <property type="entry name" value="TM_PBP2"/>
    <property type="match status" value="1"/>
</dbReference>
<dbReference type="Proteomes" id="UP000005744">
    <property type="component" value="Unassembled WGS sequence"/>
</dbReference>
<evidence type="ECO:0000256" key="5">
    <source>
        <dbReference type="ARBA" id="ARBA00022692"/>
    </source>
</evidence>
<dbReference type="Pfam" id="PF00528">
    <property type="entry name" value="BPD_transp_1"/>
    <property type="match status" value="1"/>
</dbReference>
<dbReference type="STRING" id="395493.BegalDRAFT_1815"/>
<keyword evidence="3" id="KW-1003">Cell membrane</keyword>
<dbReference type="PROSITE" id="PS50893">
    <property type="entry name" value="ABC_TRANSPORTER_2"/>
    <property type="match status" value="2"/>
</dbReference>
<dbReference type="GO" id="GO:0055085">
    <property type="term" value="P:transmembrane transport"/>
    <property type="evidence" value="ECO:0007669"/>
    <property type="project" value="InterPro"/>
</dbReference>
<dbReference type="PROSITE" id="PS00211">
    <property type="entry name" value="ABC_TRANSPORTER_1"/>
    <property type="match status" value="2"/>
</dbReference>
<evidence type="ECO:0000313" key="15">
    <source>
        <dbReference type="Proteomes" id="UP000005744"/>
    </source>
</evidence>
<keyword evidence="5 10" id="KW-0812">Transmembrane</keyword>